<evidence type="ECO:0000256" key="8">
    <source>
        <dbReference type="RuleBase" id="RU000461"/>
    </source>
</evidence>
<dbReference type="FunFam" id="1.10.630.10:FF:000018">
    <property type="entry name" value="Cytochrome P450 monooxygenase"/>
    <property type="match status" value="1"/>
</dbReference>
<keyword evidence="6 8" id="KW-0408">Iron</keyword>
<evidence type="ECO:0000256" key="2">
    <source>
        <dbReference type="ARBA" id="ARBA00010617"/>
    </source>
</evidence>
<dbReference type="Proteomes" id="UP000431401">
    <property type="component" value="Unassembled WGS sequence"/>
</dbReference>
<keyword evidence="7 8" id="KW-0503">Monooxygenase</keyword>
<dbReference type="InterPro" id="IPR002397">
    <property type="entry name" value="Cyt_P450_B"/>
</dbReference>
<protein>
    <submittedName>
        <fullName evidence="9">Cytochrome P450-SU2</fullName>
        <ecNumber evidence="9">1.14.-.-</ecNumber>
    </submittedName>
</protein>
<dbReference type="InterPro" id="IPR036396">
    <property type="entry name" value="Cyt_P450_sf"/>
</dbReference>
<dbReference type="PRINTS" id="PR00359">
    <property type="entry name" value="BP450"/>
</dbReference>
<dbReference type="GO" id="GO:0004497">
    <property type="term" value="F:monooxygenase activity"/>
    <property type="evidence" value="ECO:0007669"/>
    <property type="project" value="UniProtKB-KW"/>
</dbReference>
<evidence type="ECO:0000313" key="10">
    <source>
        <dbReference type="Proteomes" id="UP000431401"/>
    </source>
</evidence>
<evidence type="ECO:0000256" key="6">
    <source>
        <dbReference type="ARBA" id="ARBA00023004"/>
    </source>
</evidence>
<dbReference type="GO" id="GO:0005506">
    <property type="term" value="F:iron ion binding"/>
    <property type="evidence" value="ECO:0007669"/>
    <property type="project" value="InterPro"/>
</dbReference>
<dbReference type="EC" id="1.14.-.-" evidence="9"/>
<reference evidence="9 10" key="1">
    <citation type="submission" date="2019-10" db="EMBL/GenBank/DDBJ databases">
        <title>Nocardia macrotermitis sp. nov. and Nocardia aurantia sp. nov., isolated from the gut of fungus growing-termite Macrotermes natalensis.</title>
        <authorList>
            <person name="Benndorf R."/>
            <person name="Schwitalla J."/>
            <person name="Martin K."/>
            <person name="De Beer W."/>
            <person name="Kaster A.-K."/>
            <person name="Vollmers J."/>
            <person name="Poulsen M."/>
            <person name="Beemelmanns C."/>
        </authorList>
    </citation>
    <scope>NUCLEOTIDE SEQUENCE [LARGE SCALE GENOMIC DNA]</scope>
    <source>
        <strain evidence="9 10">RB56</strain>
    </source>
</reference>
<evidence type="ECO:0000256" key="1">
    <source>
        <dbReference type="ARBA" id="ARBA00001971"/>
    </source>
</evidence>
<dbReference type="PRINTS" id="PR00385">
    <property type="entry name" value="P450"/>
</dbReference>
<sequence length="400" mass="43883">MSEALPAYPMARAAGCPFDPPPRLRKVDPISRVRIWNGSTPWLITGYHDLRAVLSDQRFSADPRHSGYPHQSASVEARQSTAYRAFIAMDDPEHARLRRMLTANLSVRRAEAMRPRIQQLVDELIDDLRAGPAPVDLVSAFAFRVPSLVLCDLLGLPPADSDFFRVAAATLLSWTTPVTETLAISTELRAYLLNVIAARRQSPTDDLIGRLAAGPLAAGEATIDEILDLIVQVLIAGHETTGNMIALGTLALLAHPDQFAELRDTDDPGVVTTATDELLRYLSVVHGGRRRVATADIEIGGALIRAGEGVVLTLEAGNRDETVFPDPDRLDIHRRSRGHLAFGHGTHLCLGQPLARVELQIVFGTLYRRLPTLRLAVPFDSLEFARETVVYGVRSLPVEW</sequence>
<keyword evidence="5 8" id="KW-0560">Oxidoreductase</keyword>
<evidence type="ECO:0000256" key="7">
    <source>
        <dbReference type="ARBA" id="ARBA00023033"/>
    </source>
</evidence>
<dbReference type="GO" id="GO:0016705">
    <property type="term" value="F:oxidoreductase activity, acting on paired donors, with incorporation or reduction of molecular oxygen"/>
    <property type="evidence" value="ECO:0007669"/>
    <property type="project" value="InterPro"/>
</dbReference>
<dbReference type="Gene3D" id="1.10.630.10">
    <property type="entry name" value="Cytochrome P450"/>
    <property type="match status" value="1"/>
</dbReference>
<dbReference type="AlphaFoldDB" id="A0A7K0DQH0"/>
<accession>A0A7K0DQH0</accession>
<dbReference type="RefSeq" id="WP_227837893.1">
    <property type="nucleotide sequence ID" value="NZ_WEGI01000007.1"/>
</dbReference>
<dbReference type="CDD" id="cd11030">
    <property type="entry name" value="CYP105-like"/>
    <property type="match status" value="1"/>
</dbReference>
<dbReference type="SUPFAM" id="SSF48264">
    <property type="entry name" value="Cytochrome P450"/>
    <property type="match status" value="1"/>
</dbReference>
<keyword evidence="4 8" id="KW-0479">Metal-binding</keyword>
<dbReference type="EMBL" id="WEGI01000007">
    <property type="protein sequence ID" value="MQY28026.1"/>
    <property type="molecule type" value="Genomic_DNA"/>
</dbReference>
<dbReference type="Pfam" id="PF00067">
    <property type="entry name" value="p450"/>
    <property type="match status" value="1"/>
</dbReference>
<evidence type="ECO:0000256" key="3">
    <source>
        <dbReference type="ARBA" id="ARBA00022617"/>
    </source>
</evidence>
<evidence type="ECO:0000256" key="4">
    <source>
        <dbReference type="ARBA" id="ARBA00022723"/>
    </source>
</evidence>
<keyword evidence="10" id="KW-1185">Reference proteome</keyword>
<dbReference type="PANTHER" id="PTHR46696">
    <property type="entry name" value="P450, PUTATIVE (EUROFUNG)-RELATED"/>
    <property type="match status" value="1"/>
</dbReference>
<evidence type="ECO:0000313" key="9">
    <source>
        <dbReference type="EMBL" id="MQY28026.1"/>
    </source>
</evidence>
<dbReference type="InterPro" id="IPR001128">
    <property type="entry name" value="Cyt_P450"/>
</dbReference>
<dbReference type="GO" id="GO:0020037">
    <property type="term" value="F:heme binding"/>
    <property type="evidence" value="ECO:0007669"/>
    <property type="project" value="InterPro"/>
</dbReference>
<gene>
    <name evidence="9" type="ORF">NRB56_36090</name>
</gene>
<comment type="cofactor">
    <cofactor evidence="1">
        <name>heme</name>
        <dbReference type="ChEBI" id="CHEBI:30413"/>
    </cofactor>
</comment>
<keyword evidence="3 8" id="KW-0349">Heme</keyword>
<comment type="similarity">
    <text evidence="2 8">Belongs to the cytochrome P450 family.</text>
</comment>
<dbReference type="PANTHER" id="PTHR46696:SF1">
    <property type="entry name" value="CYTOCHROME P450 YJIB-RELATED"/>
    <property type="match status" value="1"/>
</dbReference>
<comment type="caution">
    <text evidence="9">The sequence shown here is derived from an EMBL/GenBank/DDBJ whole genome shotgun (WGS) entry which is preliminary data.</text>
</comment>
<dbReference type="InterPro" id="IPR017972">
    <property type="entry name" value="Cyt_P450_CS"/>
</dbReference>
<name>A0A7K0DQH0_9NOCA</name>
<evidence type="ECO:0000256" key="5">
    <source>
        <dbReference type="ARBA" id="ARBA00023002"/>
    </source>
</evidence>
<dbReference type="PROSITE" id="PS00086">
    <property type="entry name" value="CYTOCHROME_P450"/>
    <property type="match status" value="1"/>
</dbReference>
<proteinExistence type="inferred from homology"/>
<organism evidence="9 10">
    <name type="scientific">Nocardia aurantia</name>
    <dbReference type="NCBI Taxonomy" id="2585199"/>
    <lineage>
        <taxon>Bacteria</taxon>
        <taxon>Bacillati</taxon>
        <taxon>Actinomycetota</taxon>
        <taxon>Actinomycetes</taxon>
        <taxon>Mycobacteriales</taxon>
        <taxon>Nocardiaceae</taxon>
        <taxon>Nocardia</taxon>
    </lineage>
</organism>